<accession>A0A8S0XMT2</accession>
<sequence>MAEFLDGVWELVALGFMLDLDSQPASIRSNGIKKKEVRQNLVCHVRLAPAAHAGGLSFTETIRRVIRQQVTQFSTDYTWRNSTRVQRGHLRSFDINHANNHHHKLDTNYAQTIRSTVTYFPTISLPTPSSSTSGTSALNCLRKTPSLKLHGGKNLDFSIRSTNAPSAAQFRLPTNVFQQIVSKYDGVQVVAIPALAFAERFPHVLVKIMCNLRAEYLE</sequence>
<gene>
    <name evidence="1" type="ORF">AAE3_LOCUS8568</name>
</gene>
<evidence type="ECO:0000313" key="1">
    <source>
        <dbReference type="EMBL" id="CAA7266403.1"/>
    </source>
</evidence>
<dbReference type="EMBL" id="CACVBS010000054">
    <property type="protein sequence ID" value="CAA7266403.1"/>
    <property type="molecule type" value="Genomic_DNA"/>
</dbReference>
<name>A0A8S0XMT2_CYCAE</name>
<evidence type="ECO:0000313" key="2">
    <source>
        <dbReference type="Proteomes" id="UP000467700"/>
    </source>
</evidence>
<comment type="caution">
    <text evidence="1">The sequence shown here is derived from an EMBL/GenBank/DDBJ whole genome shotgun (WGS) entry which is preliminary data.</text>
</comment>
<keyword evidence="2" id="KW-1185">Reference proteome</keyword>
<organism evidence="1 2">
    <name type="scientific">Cyclocybe aegerita</name>
    <name type="common">Black poplar mushroom</name>
    <name type="synonym">Agrocybe aegerita</name>
    <dbReference type="NCBI Taxonomy" id="1973307"/>
    <lineage>
        <taxon>Eukaryota</taxon>
        <taxon>Fungi</taxon>
        <taxon>Dikarya</taxon>
        <taxon>Basidiomycota</taxon>
        <taxon>Agaricomycotina</taxon>
        <taxon>Agaricomycetes</taxon>
        <taxon>Agaricomycetidae</taxon>
        <taxon>Agaricales</taxon>
        <taxon>Agaricineae</taxon>
        <taxon>Bolbitiaceae</taxon>
        <taxon>Cyclocybe</taxon>
    </lineage>
</organism>
<dbReference type="AlphaFoldDB" id="A0A8S0XMT2"/>
<dbReference type="Proteomes" id="UP000467700">
    <property type="component" value="Unassembled WGS sequence"/>
</dbReference>
<proteinExistence type="predicted"/>
<reference evidence="1 2" key="1">
    <citation type="submission" date="2020-01" db="EMBL/GenBank/DDBJ databases">
        <authorList>
            <person name="Gupta K D."/>
        </authorList>
    </citation>
    <scope>NUCLEOTIDE SEQUENCE [LARGE SCALE GENOMIC DNA]</scope>
</reference>
<protein>
    <submittedName>
        <fullName evidence="1">Uncharacterized protein</fullName>
    </submittedName>
</protein>